<dbReference type="InterPro" id="IPR022170">
    <property type="entry name" value="MUL1-like"/>
</dbReference>
<name>A0A6J0NW82_RAPSA</name>
<keyword evidence="4" id="KW-0808">Transferase</keyword>
<feature type="domain" description="E3 Ubiquitin ligase MUL1-like" evidence="12">
    <location>
        <begin position="93"/>
        <end position="199"/>
    </location>
</feature>
<dbReference type="PANTHER" id="PTHR47568:SF2">
    <property type="entry name" value="E3 UBIQUITIN-PROTEIN LIGASE SP1-RELATED"/>
    <property type="match status" value="1"/>
</dbReference>
<keyword evidence="9" id="KW-0862">Zinc</keyword>
<keyword evidence="7" id="KW-0863">Zinc-finger</keyword>
<proteinExistence type="predicted"/>
<organism evidence="13 14">
    <name type="scientific">Raphanus sativus</name>
    <name type="common">Radish</name>
    <name type="synonym">Raphanus raphanistrum var. sativus</name>
    <dbReference type="NCBI Taxonomy" id="3726"/>
    <lineage>
        <taxon>Eukaryota</taxon>
        <taxon>Viridiplantae</taxon>
        <taxon>Streptophyta</taxon>
        <taxon>Embryophyta</taxon>
        <taxon>Tracheophyta</taxon>
        <taxon>Spermatophyta</taxon>
        <taxon>Magnoliopsida</taxon>
        <taxon>eudicotyledons</taxon>
        <taxon>Gunneridae</taxon>
        <taxon>Pentapetalae</taxon>
        <taxon>rosids</taxon>
        <taxon>malvids</taxon>
        <taxon>Brassicales</taxon>
        <taxon>Brassicaceae</taxon>
        <taxon>Brassiceae</taxon>
        <taxon>Raphanus</taxon>
    </lineage>
</organism>
<dbReference type="GO" id="GO:0016567">
    <property type="term" value="P:protein ubiquitination"/>
    <property type="evidence" value="ECO:0007669"/>
    <property type="project" value="InterPro"/>
</dbReference>
<dbReference type="Proteomes" id="UP000504610">
    <property type="component" value="Chromosome 3"/>
</dbReference>
<evidence type="ECO:0000256" key="7">
    <source>
        <dbReference type="ARBA" id="ARBA00022771"/>
    </source>
</evidence>
<evidence type="ECO:0000256" key="5">
    <source>
        <dbReference type="ARBA" id="ARBA00022692"/>
    </source>
</evidence>
<evidence type="ECO:0000313" key="14">
    <source>
        <dbReference type="RefSeq" id="XP_018488655.1"/>
    </source>
</evidence>
<dbReference type="EC" id="2.3.2.27" evidence="3"/>
<dbReference type="GeneID" id="108859267"/>
<dbReference type="GO" id="GO:0008270">
    <property type="term" value="F:zinc ion binding"/>
    <property type="evidence" value="ECO:0007669"/>
    <property type="project" value="UniProtKB-KW"/>
</dbReference>
<dbReference type="PANTHER" id="PTHR47568">
    <property type="match status" value="1"/>
</dbReference>
<evidence type="ECO:0000256" key="3">
    <source>
        <dbReference type="ARBA" id="ARBA00012483"/>
    </source>
</evidence>
<evidence type="ECO:0000256" key="1">
    <source>
        <dbReference type="ARBA" id="ARBA00000900"/>
    </source>
</evidence>
<evidence type="ECO:0000256" key="4">
    <source>
        <dbReference type="ARBA" id="ARBA00022679"/>
    </source>
</evidence>
<comment type="subcellular location">
    <subcellularLocation>
        <location evidence="2">Membrane</location>
        <topology evidence="2">Multi-pass membrane protein</topology>
    </subcellularLocation>
</comment>
<evidence type="ECO:0000256" key="6">
    <source>
        <dbReference type="ARBA" id="ARBA00022723"/>
    </source>
</evidence>
<protein>
    <recommendedName>
        <fullName evidence="3">RING-type E3 ubiquitin transferase</fullName>
        <ecNumber evidence="3">2.3.2.27</ecNumber>
    </recommendedName>
</protein>
<evidence type="ECO:0000256" key="11">
    <source>
        <dbReference type="ARBA" id="ARBA00023136"/>
    </source>
</evidence>
<reference evidence="13" key="1">
    <citation type="journal article" date="2019" name="Database">
        <title>The radish genome database (RadishGD): an integrated information resource for radish genomics.</title>
        <authorList>
            <person name="Yu H.J."/>
            <person name="Baek S."/>
            <person name="Lee Y.J."/>
            <person name="Cho A."/>
            <person name="Mun J.H."/>
        </authorList>
    </citation>
    <scope>NUCLEOTIDE SEQUENCE [LARGE SCALE GENOMIC DNA]</scope>
    <source>
        <strain evidence="13">cv. WK10039</strain>
    </source>
</reference>
<sequence>MIEFAGLCIGVGILIEVYNRTDPKRKAENLASITQIDELKGLVDLLEKEPLSNPVVAIFGTVGSNSAVETTRSGTLCVFSEETATVCYKRDKNKNCNTYSNREESKEVMLYRKVVPWYLDDGTGRVYVTGAQFAKGFYATLNGYIFPEPVMEHFERFFSSKDVQFVPNRCREHVLEIGKPLTIIGKAERDKNGAPTIGRVYQVFNGRSINKIDELASDFNSVSDGCEMLSLLLAGIGVSIIAVSLLTA</sequence>
<dbReference type="AlphaFoldDB" id="A0A6J0NW82"/>
<gene>
    <name evidence="14" type="primary">LOC108859267</name>
</gene>
<keyword evidence="10" id="KW-1133">Transmembrane helix</keyword>
<dbReference type="GO" id="GO:0016020">
    <property type="term" value="C:membrane"/>
    <property type="evidence" value="ECO:0007669"/>
    <property type="project" value="UniProtKB-SubCell"/>
</dbReference>
<dbReference type="KEGG" id="rsz:108859267"/>
<dbReference type="InterPro" id="IPR044231">
    <property type="entry name" value="SP1/SPL1"/>
</dbReference>
<evidence type="ECO:0000313" key="13">
    <source>
        <dbReference type="Proteomes" id="UP000504610"/>
    </source>
</evidence>
<dbReference type="Pfam" id="PF12483">
    <property type="entry name" value="GIDE"/>
    <property type="match status" value="1"/>
</dbReference>
<keyword evidence="13" id="KW-1185">Reference proteome</keyword>
<keyword evidence="5" id="KW-0812">Transmembrane</keyword>
<evidence type="ECO:0000256" key="10">
    <source>
        <dbReference type="ARBA" id="ARBA00022989"/>
    </source>
</evidence>
<evidence type="ECO:0000256" key="2">
    <source>
        <dbReference type="ARBA" id="ARBA00004141"/>
    </source>
</evidence>
<keyword evidence="6" id="KW-0479">Metal-binding</keyword>
<dbReference type="GO" id="GO:0061630">
    <property type="term" value="F:ubiquitin protein ligase activity"/>
    <property type="evidence" value="ECO:0007669"/>
    <property type="project" value="UniProtKB-EC"/>
</dbReference>
<evidence type="ECO:0000256" key="9">
    <source>
        <dbReference type="ARBA" id="ARBA00022833"/>
    </source>
</evidence>
<comment type="catalytic activity">
    <reaction evidence="1">
        <text>S-ubiquitinyl-[E2 ubiquitin-conjugating enzyme]-L-cysteine + [acceptor protein]-L-lysine = [E2 ubiquitin-conjugating enzyme]-L-cysteine + N(6)-ubiquitinyl-[acceptor protein]-L-lysine.</text>
        <dbReference type="EC" id="2.3.2.27"/>
    </reaction>
</comment>
<evidence type="ECO:0000259" key="12">
    <source>
        <dbReference type="Pfam" id="PF12483"/>
    </source>
</evidence>
<keyword evidence="8" id="KW-0833">Ubl conjugation pathway</keyword>
<evidence type="ECO:0000256" key="8">
    <source>
        <dbReference type="ARBA" id="ARBA00022786"/>
    </source>
</evidence>
<accession>A0A6J0NW82</accession>
<dbReference type="OrthoDB" id="1090087at2759"/>
<keyword evidence="11" id="KW-0472">Membrane</keyword>
<dbReference type="RefSeq" id="XP_018488655.1">
    <property type="nucleotide sequence ID" value="XM_018633153.2"/>
</dbReference>
<reference evidence="14" key="2">
    <citation type="submission" date="2025-08" db="UniProtKB">
        <authorList>
            <consortium name="RefSeq"/>
        </authorList>
    </citation>
    <scope>IDENTIFICATION</scope>
    <source>
        <tissue evidence="14">Leaf</tissue>
    </source>
</reference>